<dbReference type="EMBL" id="JBEDUW010000253">
    <property type="protein sequence ID" value="KAK9902495.1"/>
    <property type="molecule type" value="Genomic_DNA"/>
</dbReference>
<dbReference type="AlphaFoldDB" id="A0AAW1VMI1"/>
<evidence type="ECO:0000313" key="2">
    <source>
        <dbReference type="EMBL" id="KAK9902495.1"/>
    </source>
</evidence>
<accession>A0AAW1VMI1</accession>
<feature type="region of interest" description="Disordered" evidence="1">
    <location>
        <begin position="40"/>
        <end position="78"/>
    </location>
</feature>
<organism evidence="2 3">
    <name type="scientific">Rubus argutus</name>
    <name type="common">Southern blackberry</name>
    <dbReference type="NCBI Taxonomy" id="59490"/>
    <lineage>
        <taxon>Eukaryota</taxon>
        <taxon>Viridiplantae</taxon>
        <taxon>Streptophyta</taxon>
        <taxon>Embryophyta</taxon>
        <taxon>Tracheophyta</taxon>
        <taxon>Spermatophyta</taxon>
        <taxon>Magnoliopsida</taxon>
        <taxon>eudicotyledons</taxon>
        <taxon>Gunneridae</taxon>
        <taxon>Pentapetalae</taxon>
        <taxon>rosids</taxon>
        <taxon>fabids</taxon>
        <taxon>Rosales</taxon>
        <taxon>Rosaceae</taxon>
        <taxon>Rosoideae</taxon>
        <taxon>Rosoideae incertae sedis</taxon>
        <taxon>Rubus</taxon>
    </lineage>
</organism>
<dbReference type="Proteomes" id="UP001457282">
    <property type="component" value="Unassembled WGS sequence"/>
</dbReference>
<name>A0AAW1VMI1_RUBAR</name>
<feature type="region of interest" description="Disordered" evidence="1">
    <location>
        <begin position="99"/>
        <end position="128"/>
    </location>
</feature>
<gene>
    <name evidence="2" type="ORF">M0R45_001568</name>
</gene>
<evidence type="ECO:0000313" key="3">
    <source>
        <dbReference type="Proteomes" id="UP001457282"/>
    </source>
</evidence>
<comment type="caution">
    <text evidence="2">The sequence shown here is derived from an EMBL/GenBank/DDBJ whole genome shotgun (WGS) entry which is preliminary data.</text>
</comment>
<keyword evidence="3" id="KW-1185">Reference proteome</keyword>
<proteinExistence type="predicted"/>
<sequence>MNAQIDNLSTAQKKHDETLVEMRKIQAQLEKEQSLRIEDAQYEVNSKDQQHSKGTQALSNRAPFKGYSTMGSSSRQKYDQAVKDYSDLRHMLNTKRQVYEEKETTEKGGADDDAQSKVDHEKEKSKEGLTDMEKILETMKEMNAKIEEKLEARLGILEAEKGLKPMELTLATTSSPFTKEILEFKLPRDFKQPKIRLYDGTTDPVDFLSDFALWMDVKEVGDAMKC</sequence>
<feature type="compositionally biased region" description="Basic and acidic residues" evidence="1">
    <location>
        <begin position="40"/>
        <end position="51"/>
    </location>
</feature>
<evidence type="ECO:0000256" key="1">
    <source>
        <dbReference type="SAM" id="MobiDB-lite"/>
    </source>
</evidence>
<protein>
    <submittedName>
        <fullName evidence="2">Uncharacterized protein</fullName>
    </submittedName>
</protein>
<reference evidence="2 3" key="1">
    <citation type="journal article" date="2023" name="G3 (Bethesda)">
        <title>A chromosome-length genome assembly and annotation of blackberry (Rubus argutus, cv. 'Hillquist').</title>
        <authorList>
            <person name="Bruna T."/>
            <person name="Aryal R."/>
            <person name="Dudchenko O."/>
            <person name="Sargent D.J."/>
            <person name="Mead D."/>
            <person name="Buti M."/>
            <person name="Cavallini A."/>
            <person name="Hytonen T."/>
            <person name="Andres J."/>
            <person name="Pham M."/>
            <person name="Weisz D."/>
            <person name="Mascagni F."/>
            <person name="Usai G."/>
            <person name="Natali L."/>
            <person name="Bassil N."/>
            <person name="Fernandez G.E."/>
            <person name="Lomsadze A."/>
            <person name="Armour M."/>
            <person name="Olukolu B."/>
            <person name="Poorten T."/>
            <person name="Britton C."/>
            <person name="Davik J."/>
            <person name="Ashrafi H."/>
            <person name="Aiden E.L."/>
            <person name="Borodovsky M."/>
            <person name="Worthington M."/>
        </authorList>
    </citation>
    <scope>NUCLEOTIDE SEQUENCE [LARGE SCALE GENOMIC DNA]</scope>
    <source>
        <strain evidence="2">PI 553951</strain>
    </source>
</reference>